<gene>
    <name evidence="2" type="ORF">B0H16DRAFT_687607</name>
</gene>
<dbReference type="Proteomes" id="UP001215598">
    <property type="component" value="Unassembled WGS sequence"/>
</dbReference>
<feature type="region of interest" description="Disordered" evidence="1">
    <location>
        <begin position="146"/>
        <end position="221"/>
    </location>
</feature>
<reference evidence="2" key="1">
    <citation type="submission" date="2023-03" db="EMBL/GenBank/DDBJ databases">
        <title>Massive genome expansion in bonnet fungi (Mycena s.s.) driven by repeated elements and novel gene families across ecological guilds.</title>
        <authorList>
            <consortium name="Lawrence Berkeley National Laboratory"/>
            <person name="Harder C.B."/>
            <person name="Miyauchi S."/>
            <person name="Viragh M."/>
            <person name="Kuo A."/>
            <person name="Thoen E."/>
            <person name="Andreopoulos B."/>
            <person name="Lu D."/>
            <person name="Skrede I."/>
            <person name="Drula E."/>
            <person name="Henrissat B."/>
            <person name="Morin E."/>
            <person name="Kohler A."/>
            <person name="Barry K."/>
            <person name="LaButti K."/>
            <person name="Morin E."/>
            <person name="Salamov A."/>
            <person name="Lipzen A."/>
            <person name="Mereny Z."/>
            <person name="Hegedus B."/>
            <person name="Baldrian P."/>
            <person name="Stursova M."/>
            <person name="Weitz H."/>
            <person name="Taylor A."/>
            <person name="Grigoriev I.V."/>
            <person name="Nagy L.G."/>
            <person name="Martin F."/>
            <person name="Kauserud H."/>
        </authorList>
    </citation>
    <scope>NUCLEOTIDE SEQUENCE</scope>
    <source>
        <strain evidence="2">CBHHK182m</strain>
    </source>
</reference>
<comment type="caution">
    <text evidence="2">The sequence shown here is derived from an EMBL/GenBank/DDBJ whole genome shotgun (WGS) entry which is preliminary data.</text>
</comment>
<feature type="compositionally biased region" description="Polar residues" evidence="1">
    <location>
        <begin position="146"/>
        <end position="169"/>
    </location>
</feature>
<name>A0AAD7J411_9AGAR</name>
<organism evidence="2 3">
    <name type="scientific">Mycena metata</name>
    <dbReference type="NCBI Taxonomy" id="1033252"/>
    <lineage>
        <taxon>Eukaryota</taxon>
        <taxon>Fungi</taxon>
        <taxon>Dikarya</taxon>
        <taxon>Basidiomycota</taxon>
        <taxon>Agaricomycotina</taxon>
        <taxon>Agaricomycetes</taxon>
        <taxon>Agaricomycetidae</taxon>
        <taxon>Agaricales</taxon>
        <taxon>Marasmiineae</taxon>
        <taxon>Mycenaceae</taxon>
        <taxon>Mycena</taxon>
    </lineage>
</organism>
<dbReference type="AlphaFoldDB" id="A0AAD7J411"/>
<evidence type="ECO:0000256" key="1">
    <source>
        <dbReference type="SAM" id="MobiDB-lite"/>
    </source>
</evidence>
<sequence>MFPLQLLSRTPIYPAMSGSELSLRHLPDLSDASFSFQIPTDSSDDLLRADSTDFFGGPGSLLGSPSRTNDAPLTLSDLTPLPKATAGLYGSTPVQKATKSLLPTTRSNIQDLTVSQIASKVPKPISSHRKRKELVNVADATALETPVTTTKPLSKRSTSSQSPSENLTMTAAGVGTPRVETQPSAIDKLPPIDEKADPSNIPVDEEIVAKPASIPNEASSL</sequence>
<protein>
    <submittedName>
        <fullName evidence="2">Uncharacterized protein</fullName>
    </submittedName>
</protein>
<proteinExistence type="predicted"/>
<accession>A0AAD7J411</accession>
<keyword evidence="3" id="KW-1185">Reference proteome</keyword>
<dbReference type="EMBL" id="JARKIB010000046">
    <property type="protein sequence ID" value="KAJ7756613.1"/>
    <property type="molecule type" value="Genomic_DNA"/>
</dbReference>
<evidence type="ECO:0000313" key="2">
    <source>
        <dbReference type="EMBL" id="KAJ7756613.1"/>
    </source>
</evidence>
<evidence type="ECO:0000313" key="3">
    <source>
        <dbReference type="Proteomes" id="UP001215598"/>
    </source>
</evidence>